<gene>
    <name evidence="2" type="primary">Cnot1</name>
    <name evidence="2" type="ORF">g.100903</name>
</gene>
<dbReference type="FunFam" id="1.25.40.790:FF:000001">
    <property type="entry name" value="Ccr4-not transcription complex subunit 1 isoform"/>
    <property type="match status" value="1"/>
</dbReference>
<dbReference type="PANTHER" id="PTHR13162:SF8">
    <property type="entry name" value="CCR4-NOT TRANSCRIPTION COMPLEX SUBUNIT 1"/>
    <property type="match status" value="1"/>
</dbReference>
<evidence type="ECO:0000259" key="1">
    <source>
        <dbReference type="Pfam" id="PF04054"/>
    </source>
</evidence>
<name>A0A2S2QJI9_9HEMI</name>
<reference evidence="2" key="1">
    <citation type="submission" date="2018-04" db="EMBL/GenBank/DDBJ databases">
        <title>Transcriptome assembly of Sipha flava.</title>
        <authorList>
            <person name="Scully E.D."/>
            <person name="Geib S.M."/>
            <person name="Palmer N.A."/>
            <person name="Koch K."/>
            <person name="Bradshaw J."/>
            <person name="Heng-Moss T."/>
            <person name="Sarath G."/>
        </authorList>
    </citation>
    <scope>NUCLEOTIDE SEQUENCE</scope>
</reference>
<dbReference type="InterPro" id="IPR007196">
    <property type="entry name" value="CCR4-Not_Not1_C"/>
</dbReference>
<dbReference type="GO" id="GO:0030015">
    <property type="term" value="C:CCR4-NOT core complex"/>
    <property type="evidence" value="ECO:0007669"/>
    <property type="project" value="InterPro"/>
</dbReference>
<dbReference type="GO" id="GO:0000288">
    <property type="term" value="P:nuclear-transcribed mRNA catabolic process, deadenylation-dependent decay"/>
    <property type="evidence" value="ECO:0007669"/>
    <property type="project" value="TreeGrafter"/>
</dbReference>
<dbReference type="FunFam" id="1.25.40.800:FF:000001">
    <property type="entry name" value="CCR4-NOT transcription complex subunit 1"/>
    <property type="match status" value="1"/>
</dbReference>
<protein>
    <submittedName>
        <fullName evidence="2">CCR4-NOT transcription complex subunit 1</fullName>
    </submittedName>
</protein>
<organism evidence="2">
    <name type="scientific">Sipha flava</name>
    <name type="common">yellow sugarcane aphid</name>
    <dbReference type="NCBI Taxonomy" id="143950"/>
    <lineage>
        <taxon>Eukaryota</taxon>
        <taxon>Metazoa</taxon>
        <taxon>Ecdysozoa</taxon>
        <taxon>Arthropoda</taxon>
        <taxon>Hexapoda</taxon>
        <taxon>Insecta</taxon>
        <taxon>Pterygota</taxon>
        <taxon>Neoptera</taxon>
        <taxon>Paraneoptera</taxon>
        <taxon>Hemiptera</taxon>
        <taxon>Sternorrhyncha</taxon>
        <taxon>Aphidomorpha</taxon>
        <taxon>Aphidoidea</taxon>
        <taxon>Aphididae</taxon>
        <taxon>Sipha</taxon>
    </lineage>
</organism>
<dbReference type="GO" id="GO:0017148">
    <property type="term" value="P:negative regulation of translation"/>
    <property type="evidence" value="ECO:0007669"/>
    <property type="project" value="InterPro"/>
</dbReference>
<dbReference type="Gene3D" id="1.25.40.790">
    <property type="match status" value="1"/>
</dbReference>
<feature type="domain" description="CCR4-Not complex component Not1 C-terminal" evidence="1">
    <location>
        <begin position="202"/>
        <end position="559"/>
    </location>
</feature>
<evidence type="ECO:0000313" key="2">
    <source>
        <dbReference type="EMBL" id="MBY77878.1"/>
    </source>
</evidence>
<dbReference type="Pfam" id="PF04054">
    <property type="entry name" value="Not1"/>
    <property type="match status" value="1"/>
</dbReference>
<accession>A0A2S2QJI9</accession>
<dbReference type="EMBL" id="GGMS01008675">
    <property type="protein sequence ID" value="MBY77878.1"/>
    <property type="molecule type" value="Transcribed_RNA"/>
</dbReference>
<sequence>MQSCLSSRLAALMEVIRPSQTENTAPERIASGSSNSSAHIQHGMLQGRDFDDPPGLLEKTEYLLKEWLTIYSAAPNRDPGKTFSVYIHQMNVQGILKSDDIITRFFRLSTQMMVELCYRQIPDQSQSPSTVRAKLFHTIDAYVKLIVLLVKHSGDATAITTKTNLLNKVLGIVVGVLLQDHDVQVTDFHQLPYHRILITLFLDLNAPDPVLESINYPILAAFCHTFHLLRPRKVPGFAYAWLELISHRIFIGRLLGLTPQQKGWNFYAQLLIDLFKYLAPFLRNAELAKPVHLLYKGTLRVLLILLHDFPEFLCEFHYGFCDVIPPNCIQMRNLILSAFPRNMRLPDPFTPNLKVDVLQEISLAPKISPDFQCYIQPPSFKKDLDLYLKTRAPVTFLSEIRTTMQQSCCEPGMRYNLSLLNAIVLYVGTQAIQHIRSKGLVPNTSTIAHSAHMDIFQNLSVDLDTEGRYLFLNAIANQLRFPNSHTHYFSCTLLYLFAEANSEAIQEQITRVLLERLIVNRPHPWGLLITFIELIKNPAYKFWNHEFVHCAPEIEKLVEFIP</sequence>
<dbReference type="GO" id="GO:0060090">
    <property type="term" value="F:molecular adaptor activity"/>
    <property type="evidence" value="ECO:0007669"/>
    <property type="project" value="TreeGrafter"/>
</dbReference>
<dbReference type="PANTHER" id="PTHR13162">
    <property type="entry name" value="CCR4-NOT TRANSCRIPTION COMPLEX"/>
    <property type="match status" value="1"/>
</dbReference>
<proteinExistence type="predicted"/>
<dbReference type="InterPro" id="IPR040398">
    <property type="entry name" value="Not1"/>
</dbReference>
<dbReference type="Gene3D" id="1.25.40.800">
    <property type="match status" value="1"/>
</dbReference>
<dbReference type="OrthoDB" id="1933107at2759"/>
<dbReference type="GO" id="GO:0000932">
    <property type="term" value="C:P-body"/>
    <property type="evidence" value="ECO:0007669"/>
    <property type="project" value="TreeGrafter"/>
</dbReference>
<dbReference type="AlphaFoldDB" id="A0A2S2QJI9"/>